<dbReference type="PANTHER" id="PTHR45978">
    <property type="entry name" value="SPX DOMAIN-CONTAINING PROTEIN 3"/>
    <property type="match status" value="1"/>
</dbReference>
<dbReference type="AlphaFoldDB" id="A0A9K3D6C6"/>
<protein>
    <recommendedName>
        <fullName evidence="1">SPX domain-containing protein</fullName>
    </recommendedName>
</protein>
<name>A0A9K3D6C6_9EUKA</name>
<feature type="non-terminal residue" evidence="2">
    <location>
        <position position="1"/>
    </location>
</feature>
<comment type="caution">
    <text evidence="2">The sequence shown here is derived from an EMBL/GenBank/DDBJ whole genome shotgun (WGS) entry which is preliminary data.</text>
</comment>
<dbReference type="InterPro" id="IPR031142">
    <property type="entry name" value="SPX_prot"/>
</dbReference>
<keyword evidence="3" id="KW-1185">Reference proteome</keyword>
<evidence type="ECO:0000313" key="2">
    <source>
        <dbReference type="EMBL" id="GIQ89701.1"/>
    </source>
</evidence>
<dbReference type="CDD" id="cd14447">
    <property type="entry name" value="SPX"/>
    <property type="match status" value="1"/>
</dbReference>
<dbReference type="InterPro" id="IPR004331">
    <property type="entry name" value="SPX_dom"/>
</dbReference>
<gene>
    <name evidence="2" type="ORF">KIPB_012245</name>
</gene>
<accession>A0A9K3D6C6</accession>
<sequence length="207" mass="23924">EEFERVENVREQRRIHEFLVMLDANVQKVSAFYEDKFAEVDARFTALRVDRYKRKEGAVDHGASMMASSKADVRAHLTPYQIEWLDLFNEVDHLRDFCKLNFTAFVKGLKKWDKNTRIPLQEEYCEWIEASQPFYKDSSCIEDLQGELEVVYSQLFCAGDVSRAAQILSEYSRGATQISTLRRTMGGEGGSNVIAVTRAINWNVTYL</sequence>
<proteinExistence type="predicted"/>
<organism evidence="2 3">
    <name type="scientific">Kipferlia bialata</name>
    <dbReference type="NCBI Taxonomy" id="797122"/>
    <lineage>
        <taxon>Eukaryota</taxon>
        <taxon>Metamonada</taxon>
        <taxon>Carpediemonas-like organisms</taxon>
        <taxon>Kipferlia</taxon>
    </lineage>
</organism>
<feature type="domain" description="SPX" evidence="1">
    <location>
        <begin position="1"/>
        <end position="126"/>
    </location>
</feature>
<evidence type="ECO:0000259" key="1">
    <source>
        <dbReference type="PROSITE" id="PS51382"/>
    </source>
</evidence>
<dbReference type="GO" id="GO:0016036">
    <property type="term" value="P:cellular response to phosphate starvation"/>
    <property type="evidence" value="ECO:0007669"/>
    <property type="project" value="InterPro"/>
</dbReference>
<dbReference type="PANTHER" id="PTHR45978:SF3">
    <property type="entry name" value="SPX DOMAIN-CONTAINING PROTEIN 1-LIKE"/>
    <property type="match status" value="1"/>
</dbReference>
<dbReference type="Proteomes" id="UP000265618">
    <property type="component" value="Unassembled WGS sequence"/>
</dbReference>
<dbReference type="PROSITE" id="PS51382">
    <property type="entry name" value="SPX"/>
    <property type="match status" value="1"/>
</dbReference>
<evidence type="ECO:0000313" key="3">
    <source>
        <dbReference type="Proteomes" id="UP000265618"/>
    </source>
</evidence>
<dbReference type="EMBL" id="BDIP01005332">
    <property type="protein sequence ID" value="GIQ89701.1"/>
    <property type="molecule type" value="Genomic_DNA"/>
</dbReference>
<reference evidence="2 3" key="1">
    <citation type="journal article" date="2018" name="PLoS ONE">
        <title>The draft genome of Kipferlia bialata reveals reductive genome evolution in fornicate parasites.</title>
        <authorList>
            <person name="Tanifuji G."/>
            <person name="Takabayashi S."/>
            <person name="Kume K."/>
            <person name="Takagi M."/>
            <person name="Nakayama T."/>
            <person name="Kamikawa R."/>
            <person name="Inagaki Y."/>
            <person name="Hashimoto T."/>
        </authorList>
    </citation>
    <scope>NUCLEOTIDE SEQUENCE [LARGE SCALE GENOMIC DNA]</scope>
    <source>
        <strain evidence="2">NY0173</strain>
    </source>
</reference>
<dbReference type="OrthoDB" id="6493944at2759"/>